<gene>
    <name evidence="2" type="ORF">LYPA_23C021834</name>
</gene>
<dbReference type="Proteomes" id="UP000386466">
    <property type="component" value="Unassembled WGS sequence"/>
</dbReference>
<name>A0A485PRV4_LYNPA</name>
<proteinExistence type="predicted"/>
<feature type="compositionally biased region" description="Basic and acidic residues" evidence="1">
    <location>
        <begin position="83"/>
        <end position="98"/>
    </location>
</feature>
<evidence type="ECO:0000313" key="2">
    <source>
        <dbReference type="EMBL" id="VFV47627.1"/>
    </source>
</evidence>
<reference evidence="2 3" key="1">
    <citation type="submission" date="2019-01" db="EMBL/GenBank/DDBJ databases">
        <authorList>
            <person name="Alioto T."/>
            <person name="Alioto T."/>
        </authorList>
    </citation>
    <scope>NUCLEOTIDE SEQUENCE [LARGE SCALE GENOMIC DNA]</scope>
</reference>
<sequence>MVGRTTPDARVSVTALPQVSRGVSAATEGRAEKHVTRDELERLPACKRVIVPEGGGPLTVCRQHYGRGLWGRSCAQTLAPARPPDDTVPAKKCRIQAE</sequence>
<dbReference type="AlphaFoldDB" id="A0A485PRV4"/>
<organism evidence="2 3">
    <name type="scientific">Lynx pardinus</name>
    <name type="common">Iberian lynx</name>
    <name type="synonym">Felis pardina</name>
    <dbReference type="NCBI Taxonomy" id="191816"/>
    <lineage>
        <taxon>Eukaryota</taxon>
        <taxon>Metazoa</taxon>
        <taxon>Chordata</taxon>
        <taxon>Craniata</taxon>
        <taxon>Vertebrata</taxon>
        <taxon>Euteleostomi</taxon>
        <taxon>Mammalia</taxon>
        <taxon>Eutheria</taxon>
        <taxon>Laurasiatheria</taxon>
        <taxon>Carnivora</taxon>
        <taxon>Feliformia</taxon>
        <taxon>Felidae</taxon>
        <taxon>Felinae</taxon>
        <taxon>Lynx</taxon>
    </lineage>
</organism>
<evidence type="ECO:0000313" key="3">
    <source>
        <dbReference type="Proteomes" id="UP000386466"/>
    </source>
</evidence>
<keyword evidence="3" id="KW-1185">Reference proteome</keyword>
<accession>A0A485PRV4</accession>
<evidence type="ECO:0000256" key="1">
    <source>
        <dbReference type="SAM" id="MobiDB-lite"/>
    </source>
</evidence>
<feature type="region of interest" description="Disordered" evidence="1">
    <location>
        <begin position="78"/>
        <end position="98"/>
    </location>
</feature>
<protein>
    <submittedName>
        <fullName evidence="2">Uncharacterized protein</fullName>
    </submittedName>
</protein>
<dbReference type="EMBL" id="CAAGRJ010040877">
    <property type="protein sequence ID" value="VFV47627.1"/>
    <property type="molecule type" value="Genomic_DNA"/>
</dbReference>